<dbReference type="PANTHER" id="PTHR13451:SF0">
    <property type="entry name" value="CROSSOVER JUNCTION ENDONUCLEASE MUS81"/>
    <property type="match status" value="1"/>
</dbReference>
<evidence type="ECO:0000256" key="9">
    <source>
        <dbReference type="ARBA" id="ARBA00022842"/>
    </source>
</evidence>
<gene>
    <name evidence="16" type="ORF">Ocin01_16137</name>
</gene>
<accession>A0A1D2MC21</accession>
<dbReference type="Gene3D" id="1.10.150.110">
    <property type="entry name" value="DNA polymerase beta, N-terminal domain-like"/>
    <property type="match status" value="1"/>
</dbReference>
<dbReference type="Pfam" id="PF21136">
    <property type="entry name" value="WHD_MUS81"/>
    <property type="match status" value="1"/>
</dbReference>
<dbReference type="CDD" id="cd21036">
    <property type="entry name" value="WH_MUS81"/>
    <property type="match status" value="1"/>
</dbReference>
<dbReference type="InterPro" id="IPR036388">
    <property type="entry name" value="WH-like_DNA-bd_sf"/>
</dbReference>
<dbReference type="PANTHER" id="PTHR13451">
    <property type="entry name" value="CLASS II CROSSOVER JUNCTION ENDONUCLEASE MUS81"/>
    <property type="match status" value="1"/>
</dbReference>
<protein>
    <recommendedName>
        <fullName evidence="13">Crossover junction endonuclease MUS81</fullName>
        <ecNumber evidence="13">3.1.22.-</ecNumber>
    </recommendedName>
</protein>
<evidence type="ECO:0000256" key="1">
    <source>
        <dbReference type="ARBA" id="ARBA00001946"/>
    </source>
</evidence>
<dbReference type="Pfam" id="PF14716">
    <property type="entry name" value="HHH_8"/>
    <property type="match status" value="1"/>
</dbReference>
<keyword evidence="5 13" id="KW-0479">Metal-binding</keyword>
<dbReference type="InterPro" id="IPR006166">
    <property type="entry name" value="ERCC4_domain"/>
</dbReference>
<keyword evidence="12 13" id="KW-0539">Nucleus</keyword>
<dbReference type="AlphaFoldDB" id="A0A1D2MC21"/>
<dbReference type="InterPro" id="IPR042530">
    <property type="entry name" value="EME1/EME2_C"/>
</dbReference>
<dbReference type="EMBL" id="LJIJ01001914">
    <property type="protein sequence ID" value="ODM90547.1"/>
    <property type="molecule type" value="Genomic_DNA"/>
</dbReference>
<dbReference type="InterPro" id="IPR011335">
    <property type="entry name" value="Restrct_endonuc-II-like"/>
</dbReference>
<comment type="subcellular location">
    <subcellularLocation>
        <location evidence="2 13">Nucleus</location>
    </subcellularLocation>
</comment>
<dbReference type="FunFam" id="3.40.50.10130:FF:000003">
    <property type="entry name" value="Crossover junction endonuclease MUS81"/>
    <property type="match status" value="1"/>
</dbReference>
<dbReference type="Proteomes" id="UP000094527">
    <property type="component" value="Unassembled WGS sequence"/>
</dbReference>
<evidence type="ECO:0000256" key="14">
    <source>
        <dbReference type="SAM" id="MobiDB-lite"/>
    </source>
</evidence>
<feature type="region of interest" description="Disordered" evidence="14">
    <location>
        <begin position="64"/>
        <end position="121"/>
    </location>
</feature>
<evidence type="ECO:0000256" key="13">
    <source>
        <dbReference type="RuleBase" id="RU369042"/>
    </source>
</evidence>
<evidence type="ECO:0000256" key="7">
    <source>
        <dbReference type="ARBA" id="ARBA00022763"/>
    </source>
</evidence>
<organism evidence="16 17">
    <name type="scientific">Orchesella cincta</name>
    <name type="common">Springtail</name>
    <name type="synonym">Podura cincta</name>
    <dbReference type="NCBI Taxonomy" id="48709"/>
    <lineage>
        <taxon>Eukaryota</taxon>
        <taxon>Metazoa</taxon>
        <taxon>Ecdysozoa</taxon>
        <taxon>Arthropoda</taxon>
        <taxon>Hexapoda</taxon>
        <taxon>Collembola</taxon>
        <taxon>Entomobryomorpha</taxon>
        <taxon>Entomobryoidea</taxon>
        <taxon>Orchesellidae</taxon>
        <taxon>Orchesellinae</taxon>
        <taxon>Orchesella</taxon>
    </lineage>
</organism>
<evidence type="ECO:0000256" key="3">
    <source>
        <dbReference type="ARBA" id="ARBA00010015"/>
    </source>
</evidence>
<comment type="cofactor">
    <cofactor evidence="1 13">
        <name>Mg(2+)</name>
        <dbReference type="ChEBI" id="CHEBI:18420"/>
    </cofactor>
</comment>
<dbReference type="GO" id="GO:0003677">
    <property type="term" value="F:DNA binding"/>
    <property type="evidence" value="ECO:0007669"/>
    <property type="project" value="UniProtKB-UniRule"/>
</dbReference>
<name>A0A1D2MC21_ORCCI</name>
<dbReference type="InterPro" id="IPR010996">
    <property type="entry name" value="HHH_MUS81"/>
</dbReference>
<dbReference type="Pfam" id="PF02732">
    <property type="entry name" value="ERCC4"/>
    <property type="match status" value="1"/>
</dbReference>
<keyword evidence="7 13" id="KW-0227">DNA damage</keyword>
<dbReference type="Gene3D" id="3.40.50.10130">
    <property type="match status" value="1"/>
</dbReference>
<feature type="region of interest" description="Disordered" evidence="14">
    <location>
        <begin position="217"/>
        <end position="267"/>
    </location>
</feature>
<dbReference type="GO" id="GO:0048257">
    <property type="term" value="F:3'-flap endonuclease activity"/>
    <property type="evidence" value="ECO:0007669"/>
    <property type="project" value="TreeGrafter"/>
</dbReference>
<dbReference type="GO" id="GO:0048476">
    <property type="term" value="C:Holliday junction resolvase complex"/>
    <property type="evidence" value="ECO:0007669"/>
    <property type="project" value="UniProtKB-UniRule"/>
</dbReference>
<dbReference type="InterPro" id="IPR047416">
    <property type="entry name" value="XPF_nuclease_Mus81"/>
</dbReference>
<dbReference type="InterPro" id="IPR027421">
    <property type="entry name" value="DNA_pol_lamdba_lyase_dom_sf"/>
</dbReference>
<evidence type="ECO:0000256" key="5">
    <source>
        <dbReference type="ARBA" id="ARBA00022723"/>
    </source>
</evidence>
<comment type="subunit">
    <text evidence="13">Interacts with EME1.</text>
</comment>
<dbReference type="GO" id="GO:0008821">
    <property type="term" value="F:crossover junction DNA endonuclease activity"/>
    <property type="evidence" value="ECO:0007669"/>
    <property type="project" value="UniProtKB-UniRule"/>
</dbReference>
<keyword evidence="9 13" id="KW-0460">Magnesium</keyword>
<dbReference type="EC" id="3.1.22.-" evidence="13"/>
<keyword evidence="6 13" id="KW-0255">Endonuclease</keyword>
<comment type="similarity">
    <text evidence="3 13">Belongs to the XPF family.</text>
</comment>
<evidence type="ECO:0000256" key="4">
    <source>
        <dbReference type="ARBA" id="ARBA00022722"/>
    </source>
</evidence>
<dbReference type="SUPFAM" id="SSF52980">
    <property type="entry name" value="Restriction endonuclease-like"/>
    <property type="match status" value="1"/>
</dbReference>
<feature type="compositionally biased region" description="Low complexity" evidence="14">
    <location>
        <begin position="102"/>
        <end position="116"/>
    </location>
</feature>
<evidence type="ECO:0000256" key="11">
    <source>
        <dbReference type="ARBA" id="ARBA00023204"/>
    </source>
</evidence>
<evidence type="ECO:0000256" key="2">
    <source>
        <dbReference type="ARBA" id="ARBA00004123"/>
    </source>
</evidence>
<dbReference type="InterPro" id="IPR033309">
    <property type="entry name" value="Mus81"/>
</dbReference>
<dbReference type="SMART" id="SM00891">
    <property type="entry name" value="ERCC4"/>
    <property type="match status" value="1"/>
</dbReference>
<comment type="function">
    <text evidence="13">Interacts with EME1 to form a DNA structure-specific endonuclease with substrate preference for branched DNA structures with a 5'-end at the branch nick. Typical substrates include 3'-flap structures, D-loops, replication forks and nicked Holliday junctions. May be required in mitosis for the processing of stalled or collapsed replication fork intermediates. May be required in meiosis for the repair of meiosis-specific double strand breaks subsequent to single-end invasion (SEI).</text>
</comment>
<keyword evidence="10 13" id="KW-0233">DNA recombination</keyword>
<evidence type="ECO:0000313" key="16">
    <source>
        <dbReference type="EMBL" id="ODM90547.1"/>
    </source>
</evidence>
<dbReference type="GO" id="GO:0046872">
    <property type="term" value="F:metal ion binding"/>
    <property type="evidence" value="ECO:0007669"/>
    <property type="project" value="UniProtKB-UniRule"/>
</dbReference>
<sequence length="570" mass="64493">MEWKDEAEVKDSKMKYVYAKALSSLRKYPLSLSRGKDCSVLENFGAHMCKMIENRMVKENMMFSTPDEEEEDEEPRPSNKKAGAATKKKMKPPSAADPQFDSSEPQSLSSTSSQPTKAKQKQYLPVFRSGAYAILLALLDKDNQSGYRGFMTKSELQQEAQIYCDASMTKPDSQKNSHYTAWNSMKLLITKELVVRRGGNPVQFYLTIEGRNLARKLQQDVNSQSQNSRGGGRGGSSQSSQQSRGGGDGSNQSQSQDVVMSSEVDEDSEVVATSNVCLEPGKFEIVLYVDTCETNGRSKSQDVINELQKNGVTIYVHRLSVGDFVWVCREISSNLQSQKRLTISRTNELVLPYVVERKRMDDLAHSIRDGRFHEQKHRLTQTKLQPIYLIERFGSRDDNWMLGEGALDRAICNTQIENGFLVQETSSIKETCAYLTFMTRHLKKMYEQKSVIGCRKTQWQNKKDGGSDKEAFLMFFSDFNDSSVKKMNFKIKEMFARQLMRLKGLSVDKAYAIIQKYPTVDHLLNAYSECETDKQKEKLLANISFGLGGRKIGPSISSKVSRLYNSTSLS</sequence>
<dbReference type="Gene3D" id="1.10.10.10">
    <property type="entry name" value="Winged helix-like DNA-binding domain superfamily/Winged helix DNA-binding domain"/>
    <property type="match status" value="1"/>
</dbReference>
<keyword evidence="17" id="KW-1185">Reference proteome</keyword>
<dbReference type="Gene3D" id="1.10.150.670">
    <property type="entry name" value="Crossover junction endonuclease EME1, DNA-binding domain"/>
    <property type="match status" value="1"/>
</dbReference>
<evidence type="ECO:0000256" key="8">
    <source>
        <dbReference type="ARBA" id="ARBA00022801"/>
    </source>
</evidence>
<proteinExistence type="inferred from homology"/>
<dbReference type="OMA" id="ELGDAMW"/>
<evidence type="ECO:0000313" key="17">
    <source>
        <dbReference type="Proteomes" id="UP000094527"/>
    </source>
</evidence>
<keyword evidence="11 13" id="KW-0234">DNA repair</keyword>
<dbReference type="GO" id="GO:0000712">
    <property type="term" value="P:resolution of meiotic recombination intermediates"/>
    <property type="evidence" value="ECO:0007669"/>
    <property type="project" value="TreeGrafter"/>
</dbReference>
<comment type="caution">
    <text evidence="16">The sequence shown here is derived from an EMBL/GenBank/DDBJ whole genome shotgun (WGS) entry which is preliminary data.</text>
</comment>
<keyword evidence="8 13" id="KW-0378">Hydrolase</keyword>
<dbReference type="GO" id="GO:0031573">
    <property type="term" value="P:mitotic intra-S DNA damage checkpoint signaling"/>
    <property type="evidence" value="ECO:0007669"/>
    <property type="project" value="TreeGrafter"/>
</dbReference>
<keyword evidence="4 13" id="KW-0540">Nuclease</keyword>
<dbReference type="OrthoDB" id="5963188at2759"/>
<evidence type="ECO:0000259" key="15">
    <source>
        <dbReference type="SMART" id="SM00891"/>
    </source>
</evidence>
<dbReference type="InterPro" id="IPR047417">
    <property type="entry name" value="WHD_MUS81"/>
</dbReference>
<dbReference type="STRING" id="48709.A0A1D2MC21"/>
<dbReference type="SUPFAM" id="SSF47802">
    <property type="entry name" value="DNA polymerase beta, N-terminal domain-like"/>
    <property type="match status" value="1"/>
</dbReference>
<feature type="domain" description="ERCC4" evidence="15">
    <location>
        <begin position="286"/>
        <end position="394"/>
    </location>
</feature>
<dbReference type="FunFam" id="1.10.10.10:FF:000307">
    <property type="entry name" value="Crossover junction endonuclease MUS81"/>
    <property type="match status" value="1"/>
</dbReference>
<dbReference type="GO" id="GO:0005634">
    <property type="term" value="C:nucleus"/>
    <property type="evidence" value="ECO:0007669"/>
    <property type="project" value="UniProtKB-SubCell"/>
</dbReference>
<evidence type="ECO:0000256" key="6">
    <source>
        <dbReference type="ARBA" id="ARBA00022759"/>
    </source>
</evidence>
<dbReference type="GO" id="GO:0006308">
    <property type="term" value="P:DNA catabolic process"/>
    <property type="evidence" value="ECO:0007669"/>
    <property type="project" value="UniProtKB-UniRule"/>
</dbReference>
<dbReference type="CDD" id="cd20074">
    <property type="entry name" value="XPF_nuclease_Mus81"/>
    <property type="match status" value="1"/>
</dbReference>
<evidence type="ECO:0000256" key="10">
    <source>
        <dbReference type="ARBA" id="ARBA00023172"/>
    </source>
</evidence>
<dbReference type="Pfam" id="PF21292">
    <property type="entry name" value="EME1-MUS81_C"/>
    <property type="match status" value="1"/>
</dbReference>
<evidence type="ECO:0000256" key="12">
    <source>
        <dbReference type="ARBA" id="ARBA00023242"/>
    </source>
</evidence>
<dbReference type="GO" id="GO:0000727">
    <property type="term" value="P:double-strand break repair via break-induced replication"/>
    <property type="evidence" value="ECO:0007669"/>
    <property type="project" value="UniProtKB-UniRule"/>
</dbReference>
<reference evidence="16 17" key="1">
    <citation type="journal article" date="2016" name="Genome Biol. Evol.">
        <title>Gene Family Evolution Reflects Adaptation to Soil Environmental Stressors in the Genome of the Collembolan Orchesella cincta.</title>
        <authorList>
            <person name="Faddeeva-Vakhrusheva A."/>
            <person name="Derks M.F."/>
            <person name="Anvar S.Y."/>
            <person name="Agamennone V."/>
            <person name="Suring W."/>
            <person name="Smit S."/>
            <person name="van Straalen N.M."/>
            <person name="Roelofs D."/>
        </authorList>
    </citation>
    <scope>NUCLEOTIDE SEQUENCE [LARGE SCALE GENOMIC DNA]</scope>
    <source>
        <tissue evidence="16">Mixed pool</tissue>
    </source>
</reference>